<feature type="transmembrane region" description="Helical" evidence="1">
    <location>
        <begin position="76"/>
        <end position="94"/>
    </location>
</feature>
<feature type="transmembrane region" description="Helical" evidence="1">
    <location>
        <begin position="106"/>
        <end position="127"/>
    </location>
</feature>
<gene>
    <name evidence="2" type="ORF">FCH28_10370</name>
</gene>
<organism evidence="2 3">
    <name type="scientific">Streptomyces piniterrae</name>
    <dbReference type="NCBI Taxonomy" id="2571125"/>
    <lineage>
        <taxon>Bacteria</taxon>
        <taxon>Bacillati</taxon>
        <taxon>Actinomycetota</taxon>
        <taxon>Actinomycetes</taxon>
        <taxon>Kitasatosporales</taxon>
        <taxon>Streptomycetaceae</taxon>
        <taxon>Streptomyces</taxon>
    </lineage>
</organism>
<evidence type="ECO:0000256" key="1">
    <source>
        <dbReference type="SAM" id="Phobius"/>
    </source>
</evidence>
<comment type="caution">
    <text evidence="2">The sequence shown here is derived from an EMBL/GenBank/DDBJ whole genome shotgun (WGS) entry which is preliminary data.</text>
</comment>
<reference evidence="2 3" key="1">
    <citation type="submission" date="2019-04" db="EMBL/GenBank/DDBJ databases">
        <title>Streptomyces piniterrae sp. nov., a heliquinomycin-producing actinomycete isolated from rhizosphere soil of Pinus yunnanensis.</title>
        <authorList>
            <person name="Zhuang X."/>
            <person name="Zhao J."/>
        </authorList>
    </citation>
    <scope>NUCLEOTIDE SEQUENCE [LARGE SCALE GENOMIC DNA]</scope>
    <source>
        <strain evidence="3">jys28</strain>
    </source>
</reference>
<dbReference type="AlphaFoldDB" id="A0A4U0NPA6"/>
<keyword evidence="1" id="KW-0472">Membrane</keyword>
<dbReference type="EMBL" id="SUMB01000003">
    <property type="protein sequence ID" value="TJZ55712.1"/>
    <property type="molecule type" value="Genomic_DNA"/>
</dbReference>
<keyword evidence="3" id="KW-1185">Reference proteome</keyword>
<proteinExistence type="predicted"/>
<protein>
    <submittedName>
        <fullName evidence="2">Uncharacterized protein</fullName>
    </submittedName>
</protein>
<evidence type="ECO:0000313" key="2">
    <source>
        <dbReference type="EMBL" id="TJZ55712.1"/>
    </source>
</evidence>
<dbReference type="RefSeq" id="WP_136739523.1">
    <property type="nucleotide sequence ID" value="NZ_SUMB01000003.1"/>
</dbReference>
<keyword evidence="1" id="KW-0812">Transmembrane</keyword>
<keyword evidence="1" id="KW-1133">Transmembrane helix</keyword>
<dbReference type="Proteomes" id="UP000308697">
    <property type="component" value="Unassembled WGS sequence"/>
</dbReference>
<sequence length="143" mass="14640">MAAAVLAAAVPVATWGLLGRHDHQGVPPSELDHAVEPLDIPAGLEAAIGVVALLLVGACTALLVRASRRGTFDRRWWQVLGPLLVAGLVIGSGWRVLTAGVVGANIGAGLVIMIGGPVVAGLLLWAAGRGLWLARRSDPSDKP</sequence>
<evidence type="ECO:0000313" key="3">
    <source>
        <dbReference type="Proteomes" id="UP000308697"/>
    </source>
</evidence>
<feature type="transmembrane region" description="Helical" evidence="1">
    <location>
        <begin position="43"/>
        <end position="64"/>
    </location>
</feature>
<dbReference type="OrthoDB" id="3217462at2"/>
<name>A0A4U0NPA6_9ACTN</name>
<accession>A0A4U0NPA6</accession>